<comment type="caution">
    <text evidence="1">The sequence shown here is derived from an EMBL/GenBank/DDBJ whole genome shotgun (WGS) entry which is preliminary data.</text>
</comment>
<keyword evidence="2" id="KW-1185">Reference proteome</keyword>
<organism evidence="1 2">
    <name type="scientific">Geodia barretti</name>
    <name type="common">Barrett's horny sponge</name>
    <dbReference type="NCBI Taxonomy" id="519541"/>
    <lineage>
        <taxon>Eukaryota</taxon>
        <taxon>Metazoa</taxon>
        <taxon>Porifera</taxon>
        <taxon>Demospongiae</taxon>
        <taxon>Heteroscleromorpha</taxon>
        <taxon>Tetractinellida</taxon>
        <taxon>Astrophorina</taxon>
        <taxon>Geodiidae</taxon>
        <taxon>Geodia</taxon>
    </lineage>
</organism>
<dbReference type="AlphaFoldDB" id="A0AA35TT27"/>
<protein>
    <submittedName>
        <fullName evidence="1">Uncharacterized protein</fullName>
    </submittedName>
</protein>
<gene>
    <name evidence="1" type="ORF">GBAR_LOCUS29494</name>
</gene>
<name>A0AA35TT27_GEOBA</name>
<sequence length="81" mass="8622">MNGTPPSMNIRIVKHSNSSITKSFLMATDGGDIIASPKLSRLRYWSGLPLPKPNRASNPGSTGIPFTMAVLLSSMCSNTTV</sequence>
<accession>A0AA35TT27</accession>
<reference evidence="1" key="1">
    <citation type="submission" date="2023-03" db="EMBL/GenBank/DDBJ databases">
        <authorList>
            <person name="Steffen K."/>
            <person name="Cardenas P."/>
        </authorList>
    </citation>
    <scope>NUCLEOTIDE SEQUENCE</scope>
</reference>
<dbReference type="Proteomes" id="UP001174909">
    <property type="component" value="Unassembled WGS sequence"/>
</dbReference>
<evidence type="ECO:0000313" key="2">
    <source>
        <dbReference type="Proteomes" id="UP001174909"/>
    </source>
</evidence>
<dbReference type="EMBL" id="CASHTH010004132">
    <property type="protein sequence ID" value="CAI8053968.1"/>
    <property type="molecule type" value="Genomic_DNA"/>
</dbReference>
<evidence type="ECO:0000313" key="1">
    <source>
        <dbReference type="EMBL" id="CAI8053968.1"/>
    </source>
</evidence>
<proteinExistence type="predicted"/>